<dbReference type="Gene3D" id="3.30.70.270">
    <property type="match status" value="1"/>
</dbReference>
<evidence type="ECO:0000313" key="2">
    <source>
        <dbReference type="Proteomes" id="UP000503399"/>
    </source>
</evidence>
<dbReference type="EMBL" id="LR778114">
    <property type="protein sequence ID" value="CAB1128618.1"/>
    <property type="molecule type" value="Genomic_DNA"/>
</dbReference>
<gene>
    <name evidence="1" type="ORF">R50_1112</name>
</gene>
<dbReference type="AlphaFoldDB" id="A0A6F8ZFU3"/>
<organism evidence="1 2">
    <name type="scientific">Candidatus Hydrogenisulfobacillus filiaventi</name>
    <dbReference type="NCBI Taxonomy" id="2707344"/>
    <lineage>
        <taxon>Bacteria</taxon>
        <taxon>Bacillati</taxon>
        <taxon>Bacillota</taxon>
        <taxon>Clostridia</taxon>
        <taxon>Eubacteriales</taxon>
        <taxon>Clostridiales Family XVII. Incertae Sedis</taxon>
        <taxon>Candidatus Hydrogenisulfobacillus</taxon>
    </lineage>
</organism>
<evidence type="ECO:0000313" key="1">
    <source>
        <dbReference type="EMBL" id="CAB1128618.1"/>
    </source>
</evidence>
<accession>A0A6F8ZFU3</accession>
<proteinExistence type="predicted"/>
<protein>
    <submittedName>
        <fullName evidence="1">Uncharacterized protein</fullName>
    </submittedName>
</protein>
<dbReference type="Proteomes" id="UP000503399">
    <property type="component" value="Chromosome"/>
</dbReference>
<dbReference type="KEGG" id="hfv:R50_1112"/>
<sequence>MPTGPVSSTPTCWLWWPASAILPALDGLDLRTRLEQEQARQAWLARHDPLTGLPNRTALNEHLE</sequence>
<name>A0A6F8ZFU3_9FIRM</name>
<dbReference type="InterPro" id="IPR043128">
    <property type="entry name" value="Rev_trsase/Diguanyl_cyclase"/>
</dbReference>
<keyword evidence="2" id="KW-1185">Reference proteome</keyword>
<reference evidence="1 2" key="1">
    <citation type="submission" date="2020-02" db="EMBL/GenBank/DDBJ databases">
        <authorList>
            <person name="Hogendoorn C."/>
        </authorList>
    </citation>
    <scope>NUCLEOTIDE SEQUENCE [LARGE SCALE GENOMIC DNA]</scope>
    <source>
        <strain evidence="1">R501</strain>
    </source>
</reference>